<dbReference type="AlphaFoldDB" id="A0A8T1MYI9"/>
<protein>
    <submittedName>
        <fullName evidence="1">Uncharacterized protein</fullName>
    </submittedName>
</protein>
<proteinExistence type="predicted"/>
<reference evidence="1 2" key="1">
    <citation type="journal article" date="2018" name="Biotechnol. Adv.">
        <title>Improved genomic resources and new bioinformatic workflow for the carcinogenic parasite Clonorchis sinensis: Biotechnological implications.</title>
        <authorList>
            <person name="Wang D."/>
            <person name="Korhonen P.K."/>
            <person name="Gasser R.B."/>
            <person name="Young N.D."/>
        </authorList>
    </citation>
    <scope>NUCLEOTIDE SEQUENCE [LARGE SCALE GENOMIC DNA]</scope>
    <source>
        <strain evidence="1">Cs-k2</strain>
    </source>
</reference>
<sequence>MIPAVGFARGVPAHVTTLLNGNNIPFKQQFASPYHCHEDLRFAPGAAGRIRTVRELQTDKWTERSQQSGLERLLNRSRLS</sequence>
<comment type="caution">
    <text evidence="1">The sequence shown here is derived from an EMBL/GenBank/DDBJ whole genome shotgun (WGS) entry which is preliminary data.</text>
</comment>
<evidence type="ECO:0000313" key="2">
    <source>
        <dbReference type="Proteomes" id="UP000286415"/>
    </source>
</evidence>
<accession>A0A8T1MYI9</accession>
<evidence type="ECO:0000313" key="1">
    <source>
        <dbReference type="EMBL" id="KAG5454437.1"/>
    </source>
</evidence>
<dbReference type="EMBL" id="NIRI02000010">
    <property type="protein sequence ID" value="KAG5454437.1"/>
    <property type="molecule type" value="Genomic_DNA"/>
</dbReference>
<keyword evidence="2" id="KW-1185">Reference proteome</keyword>
<organism evidence="1 2">
    <name type="scientific">Clonorchis sinensis</name>
    <name type="common">Chinese liver fluke</name>
    <dbReference type="NCBI Taxonomy" id="79923"/>
    <lineage>
        <taxon>Eukaryota</taxon>
        <taxon>Metazoa</taxon>
        <taxon>Spiralia</taxon>
        <taxon>Lophotrochozoa</taxon>
        <taxon>Platyhelminthes</taxon>
        <taxon>Trematoda</taxon>
        <taxon>Digenea</taxon>
        <taxon>Opisthorchiida</taxon>
        <taxon>Opisthorchiata</taxon>
        <taxon>Opisthorchiidae</taxon>
        <taxon>Clonorchis</taxon>
    </lineage>
</organism>
<gene>
    <name evidence="1" type="ORF">CSKR_202014</name>
</gene>
<feature type="non-terminal residue" evidence="1">
    <location>
        <position position="80"/>
    </location>
</feature>
<reference evidence="1 2" key="2">
    <citation type="journal article" date="2021" name="Genomics">
        <title>High-quality reference genome for Clonorchis sinensis.</title>
        <authorList>
            <person name="Young N.D."/>
            <person name="Stroehlein A.J."/>
            <person name="Kinkar L."/>
            <person name="Wang T."/>
            <person name="Sohn W.M."/>
            <person name="Chang B.C.H."/>
            <person name="Kaur P."/>
            <person name="Weisz D."/>
            <person name="Dudchenko O."/>
            <person name="Aiden E.L."/>
            <person name="Korhonen P.K."/>
            <person name="Gasser R.B."/>
        </authorList>
    </citation>
    <scope>NUCLEOTIDE SEQUENCE [LARGE SCALE GENOMIC DNA]</scope>
    <source>
        <strain evidence="1">Cs-k2</strain>
    </source>
</reference>
<dbReference type="Proteomes" id="UP000286415">
    <property type="component" value="Unassembled WGS sequence"/>
</dbReference>
<name>A0A8T1MYI9_CLOSI</name>